<evidence type="ECO:0000313" key="2">
    <source>
        <dbReference type="EMBL" id="CAK0798753.1"/>
    </source>
</evidence>
<feature type="region of interest" description="Disordered" evidence="1">
    <location>
        <begin position="48"/>
        <end position="84"/>
    </location>
</feature>
<keyword evidence="3" id="KW-1185">Reference proteome</keyword>
<feature type="region of interest" description="Disordered" evidence="1">
    <location>
        <begin position="192"/>
        <end position="223"/>
    </location>
</feature>
<accession>A0ABN9PZJ2</accession>
<protein>
    <submittedName>
        <fullName evidence="2">Uncharacterized protein</fullName>
    </submittedName>
</protein>
<evidence type="ECO:0000313" key="3">
    <source>
        <dbReference type="Proteomes" id="UP001189429"/>
    </source>
</evidence>
<evidence type="ECO:0000256" key="1">
    <source>
        <dbReference type="SAM" id="MobiDB-lite"/>
    </source>
</evidence>
<gene>
    <name evidence="2" type="ORF">PCOR1329_LOCUS7416</name>
</gene>
<sequence length="223" mass="24544">MQKIAENRFSQAKKPQRTRLTWSALLWEAAERAVRPEVSKRRAKQALELATEDGQTPWAPRSGRCGAGSRLSARGKKRADHDHDVSRDPVDWWWVIGPSVIPASPRWFARMICPASSAARASASRPCRAWGTRAARQPRGLAELPPTDLVIFHPPTCRSSSPGQPEAPCKARCGTSASDKSAASCQPFERPARLLPIGPSGRPPRHPALPCFRCVDPPRRPRG</sequence>
<reference evidence="2" key="1">
    <citation type="submission" date="2023-10" db="EMBL/GenBank/DDBJ databases">
        <authorList>
            <person name="Chen Y."/>
            <person name="Shah S."/>
            <person name="Dougan E. K."/>
            <person name="Thang M."/>
            <person name="Chan C."/>
        </authorList>
    </citation>
    <scope>NUCLEOTIDE SEQUENCE [LARGE SCALE GENOMIC DNA]</scope>
</reference>
<dbReference type="EMBL" id="CAUYUJ010002007">
    <property type="protein sequence ID" value="CAK0798753.1"/>
    <property type="molecule type" value="Genomic_DNA"/>
</dbReference>
<dbReference type="Proteomes" id="UP001189429">
    <property type="component" value="Unassembled WGS sequence"/>
</dbReference>
<comment type="caution">
    <text evidence="2">The sequence shown here is derived from an EMBL/GenBank/DDBJ whole genome shotgun (WGS) entry which is preliminary data.</text>
</comment>
<organism evidence="2 3">
    <name type="scientific">Prorocentrum cordatum</name>
    <dbReference type="NCBI Taxonomy" id="2364126"/>
    <lineage>
        <taxon>Eukaryota</taxon>
        <taxon>Sar</taxon>
        <taxon>Alveolata</taxon>
        <taxon>Dinophyceae</taxon>
        <taxon>Prorocentrales</taxon>
        <taxon>Prorocentraceae</taxon>
        <taxon>Prorocentrum</taxon>
    </lineage>
</organism>
<name>A0ABN9PZJ2_9DINO</name>
<proteinExistence type="predicted"/>